<gene>
    <name evidence="2" type="ORF">DCAR_001967</name>
    <name evidence="3" type="ORF">DCAR_0102000</name>
</gene>
<protein>
    <submittedName>
        <fullName evidence="2">Uncharacterized protein</fullName>
    </submittedName>
</protein>
<dbReference type="EMBL" id="LNRQ01000001">
    <property type="protein sequence ID" value="KZN09311.1"/>
    <property type="molecule type" value="Genomic_DNA"/>
</dbReference>
<reference evidence="2" key="1">
    <citation type="journal article" date="2016" name="Nat. Genet.">
        <title>A high-quality carrot genome assembly provides new insights into carotenoid accumulation and asterid genome evolution.</title>
        <authorList>
            <person name="Iorizzo M."/>
            <person name="Ellison S."/>
            <person name="Senalik D."/>
            <person name="Zeng P."/>
            <person name="Satapoomin P."/>
            <person name="Huang J."/>
            <person name="Bowman M."/>
            <person name="Iovene M."/>
            <person name="Sanseverino W."/>
            <person name="Cavagnaro P."/>
            <person name="Yildiz M."/>
            <person name="Macko-Podgorni A."/>
            <person name="Moranska E."/>
            <person name="Grzebelus E."/>
            <person name="Grzebelus D."/>
            <person name="Ashrafi H."/>
            <person name="Zheng Z."/>
            <person name="Cheng S."/>
            <person name="Spooner D."/>
            <person name="Van Deynze A."/>
            <person name="Simon P."/>
        </authorList>
    </citation>
    <scope>NUCLEOTIDE SEQUENCE [LARGE SCALE GENOMIC DNA]</scope>
    <source>
        <tissue evidence="2">Leaf</tissue>
    </source>
</reference>
<proteinExistence type="predicted"/>
<evidence type="ECO:0000313" key="2">
    <source>
        <dbReference type="EMBL" id="KZN09311.1"/>
    </source>
</evidence>
<evidence type="ECO:0000313" key="3">
    <source>
        <dbReference type="EMBL" id="WOG82832.1"/>
    </source>
</evidence>
<feature type="region of interest" description="Disordered" evidence="1">
    <location>
        <begin position="1"/>
        <end position="67"/>
    </location>
</feature>
<dbReference type="EMBL" id="CP093343">
    <property type="protein sequence ID" value="WOG82832.1"/>
    <property type="molecule type" value="Genomic_DNA"/>
</dbReference>
<evidence type="ECO:0000313" key="4">
    <source>
        <dbReference type="Proteomes" id="UP000077755"/>
    </source>
</evidence>
<keyword evidence="4" id="KW-1185">Reference proteome</keyword>
<dbReference type="Gramene" id="KZN09311">
    <property type="protein sequence ID" value="KZN09311"/>
    <property type="gene ID" value="DCAR_001967"/>
</dbReference>
<sequence>MQSEESTGQYIAMSYRDQQANSEYARSGTTSQRRRGRGASMNNLIDSLPFTPDHGSFPPHLQCSQQI</sequence>
<name>A0A166GT27_DAUCS</name>
<evidence type="ECO:0000256" key="1">
    <source>
        <dbReference type="SAM" id="MobiDB-lite"/>
    </source>
</evidence>
<accession>A0A166GT27</accession>
<dbReference type="Proteomes" id="UP000077755">
    <property type="component" value="Chromosome 1"/>
</dbReference>
<reference evidence="3" key="2">
    <citation type="submission" date="2022-03" db="EMBL/GenBank/DDBJ databases">
        <title>Draft title - Genomic analysis of global carrot germplasm unveils the trajectory of domestication and the origin of high carotenoid orange carrot.</title>
        <authorList>
            <person name="Iorizzo M."/>
            <person name="Ellison S."/>
            <person name="Senalik D."/>
            <person name="Macko-Podgorni A."/>
            <person name="Grzebelus D."/>
            <person name="Bostan H."/>
            <person name="Rolling W."/>
            <person name="Curaba J."/>
            <person name="Simon P."/>
        </authorList>
    </citation>
    <scope>NUCLEOTIDE SEQUENCE</scope>
    <source>
        <tissue evidence="3">Leaf</tissue>
    </source>
</reference>
<organism evidence="2">
    <name type="scientific">Daucus carota subsp. sativus</name>
    <name type="common">Carrot</name>
    <dbReference type="NCBI Taxonomy" id="79200"/>
    <lineage>
        <taxon>Eukaryota</taxon>
        <taxon>Viridiplantae</taxon>
        <taxon>Streptophyta</taxon>
        <taxon>Embryophyta</taxon>
        <taxon>Tracheophyta</taxon>
        <taxon>Spermatophyta</taxon>
        <taxon>Magnoliopsida</taxon>
        <taxon>eudicotyledons</taxon>
        <taxon>Gunneridae</taxon>
        <taxon>Pentapetalae</taxon>
        <taxon>asterids</taxon>
        <taxon>campanulids</taxon>
        <taxon>Apiales</taxon>
        <taxon>Apiaceae</taxon>
        <taxon>Apioideae</taxon>
        <taxon>Scandiceae</taxon>
        <taxon>Daucinae</taxon>
        <taxon>Daucus</taxon>
        <taxon>Daucus sect. Daucus</taxon>
    </lineage>
</organism>
<dbReference type="AlphaFoldDB" id="A0A166GT27"/>